<proteinExistence type="predicted"/>
<name>A0AAV5VJ74_9BILA</name>
<dbReference type="Proteomes" id="UP001432322">
    <property type="component" value="Unassembled WGS sequence"/>
</dbReference>
<keyword evidence="3" id="KW-1185">Reference proteome</keyword>
<gene>
    <name evidence="2" type="ORF">PFISCL1PPCAC_9429</name>
</gene>
<dbReference type="EMBL" id="BTSY01000003">
    <property type="protein sequence ID" value="GMT18132.1"/>
    <property type="molecule type" value="Genomic_DNA"/>
</dbReference>
<reference evidence="2" key="1">
    <citation type="submission" date="2023-10" db="EMBL/GenBank/DDBJ databases">
        <title>Genome assembly of Pristionchus species.</title>
        <authorList>
            <person name="Yoshida K."/>
            <person name="Sommer R.J."/>
        </authorList>
    </citation>
    <scope>NUCLEOTIDE SEQUENCE</scope>
    <source>
        <strain evidence="2">RS5133</strain>
    </source>
</reference>
<feature type="non-terminal residue" evidence="2">
    <location>
        <position position="1"/>
    </location>
</feature>
<protein>
    <submittedName>
        <fullName evidence="2">Uncharacterized protein</fullName>
    </submittedName>
</protein>
<comment type="caution">
    <text evidence="2">The sequence shown here is derived from an EMBL/GenBank/DDBJ whole genome shotgun (WGS) entry which is preliminary data.</text>
</comment>
<organism evidence="2 3">
    <name type="scientific">Pristionchus fissidentatus</name>
    <dbReference type="NCBI Taxonomy" id="1538716"/>
    <lineage>
        <taxon>Eukaryota</taxon>
        <taxon>Metazoa</taxon>
        <taxon>Ecdysozoa</taxon>
        <taxon>Nematoda</taxon>
        <taxon>Chromadorea</taxon>
        <taxon>Rhabditida</taxon>
        <taxon>Rhabditina</taxon>
        <taxon>Diplogasteromorpha</taxon>
        <taxon>Diplogasteroidea</taxon>
        <taxon>Neodiplogasteridae</taxon>
        <taxon>Pristionchus</taxon>
    </lineage>
</organism>
<dbReference type="AlphaFoldDB" id="A0AAV5VJ74"/>
<accession>A0AAV5VJ74</accession>
<evidence type="ECO:0000313" key="3">
    <source>
        <dbReference type="Proteomes" id="UP001432322"/>
    </source>
</evidence>
<feature type="compositionally biased region" description="Low complexity" evidence="1">
    <location>
        <begin position="1"/>
        <end position="20"/>
    </location>
</feature>
<feature type="region of interest" description="Disordered" evidence="1">
    <location>
        <begin position="1"/>
        <end position="24"/>
    </location>
</feature>
<sequence>GSTTTTASPSTSNTPTTSATLPPVTSIRTTPVLVQKSCITCPALKRTKECIQDFTCDPNWVVEDVNANSCTRLNPKTDSHYLIRLCPGKEAIRTASSFLCSQEGVWRAGLSPTAQIVNEDCEITSGRRK</sequence>
<evidence type="ECO:0000313" key="2">
    <source>
        <dbReference type="EMBL" id="GMT18132.1"/>
    </source>
</evidence>
<evidence type="ECO:0000256" key="1">
    <source>
        <dbReference type="SAM" id="MobiDB-lite"/>
    </source>
</evidence>